<accession>A0ACB5SAR8</accession>
<gene>
    <name evidence="1" type="primary">g5221</name>
    <name evidence="1" type="ORF">NpPPO83_00005221</name>
</gene>
<sequence length="105" mass="11891">MSGMYPDVIGDDAWRESHRHLNDSSPTRPSSHALPLESESPATMHQQSHDTFGFNWLSLDPINITDAQTLVDYVTMGSDQAQRFLTWSREQHEHAVTLEARLQSA</sequence>
<name>A0ACB5SAR8_9PEZI</name>
<organism evidence="1 2">
    <name type="scientific">Neofusicoccum parvum</name>
    <dbReference type="NCBI Taxonomy" id="310453"/>
    <lineage>
        <taxon>Eukaryota</taxon>
        <taxon>Fungi</taxon>
        <taxon>Dikarya</taxon>
        <taxon>Ascomycota</taxon>
        <taxon>Pezizomycotina</taxon>
        <taxon>Dothideomycetes</taxon>
        <taxon>Dothideomycetes incertae sedis</taxon>
        <taxon>Botryosphaeriales</taxon>
        <taxon>Botryosphaeriaceae</taxon>
        <taxon>Neofusicoccum</taxon>
    </lineage>
</organism>
<proteinExistence type="predicted"/>
<evidence type="ECO:0000313" key="1">
    <source>
        <dbReference type="EMBL" id="GME33029.1"/>
    </source>
</evidence>
<keyword evidence="2" id="KW-1185">Reference proteome</keyword>
<reference evidence="1" key="1">
    <citation type="submission" date="2024-09" db="EMBL/GenBank/DDBJ databases">
        <title>Draft Genome Sequences of Neofusicoccum parvum.</title>
        <authorList>
            <person name="Ashida A."/>
            <person name="Camagna M."/>
            <person name="Tanaka A."/>
            <person name="Takemoto D."/>
        </authorList>
    </citation>
    <scope>NUCLEOTIDE SEQUENCE</scope>
    <source>
        <strain evidence="1">PPO83</strain>
    </source>
</reference>
<comment type="caution">
    <text evidence="1">The sequence shown here is derived from an EMBL/GenBank/DDBJ whole genome shotgun (WGS) entry which is preliminary data.</text>
</comment>
<evidence type="ECO:0000313" key="2">
    <source>
        <dbReference type="Proteomes" id="UP001165186"/>
    </source>
</evidence>
<protein>
    <submittedName>
        <fullName evidence="1">Uncharacterized protein</fullName>
    </submittedName>
</protein>
<dbReference type="EMBL" id="BSXG01000231">
    <property type="protein sequence ID" value="GME33029.1"/>
    <property type="molecule type" value="Genomic_DNA"/>
</dbReference>
<dbReference type="Proteomes" id="UP001165186">
    <property type="component" value="Unassembled WGS sequence"/>
</dbReference>